<dbReference type="EMBL" id="MU275880">
    <property type="protein sequence ID" value="KAI0048865.1"/>
    <property type="molecule type" value="Genomic_DNA"/>
</dbReference>
<organism evidence="1 2">
    <name type="scientific">Auriscalpium vulgare</name>
    <dbReference type="NCBI Taxonomy" id="40419"/>
    <lineage>
        <taxon>Eukaryota</taxon>
        <taxon>Fungi</taxon>
        <taxon>Dikarya</taxon>
        <taxon>Basidiomycota</taxon>
        <taxon>Agaricomycotina</taxon>
        <taxon>Agaricomycetes</taxon>
        <taxon>Russulales</taxon>
        <taxon>Auriscalpiaceae</taxon>
        <taxon>Auriscalpium</taxon>
    </lineage>
</organism>
<protein>
    <submittedName>
        <fullName evidence="1">Uncharacterized protein</fullName>
    </submittedName>
</protein>
<dbReference type="Proteomes" id="UP000814033">
    <property type="component" value="Unassembled WGS sequence"/>
</dbReference>
<name>A0ACB8RY52_9AGAM</name>
<keyword evidence="2" id="KW-1185">Reference proteome</keyword>
<evidence type="ECO:0000313" key="2">
    <source>
        <dbReference type="Proteomes" id="UP000814033"/>
    </source>
</evidence>
<comment type="caution">
    <text evidence="1">The sequence shown here is derived from an EMBL/GenBank/DDBJ whole genome shotgun (WGS) entry which is preliminary data.</text>
</comment>
<accession>A0ACB8RY52</accession>
<reference evidence="1" key="2">
    <citation type="journal article" date="2022" name="New Phytol.">
        <title>Evolutionary transition to the ectomycorrhizal habit in the genomes of a hyperdiverse lineage of mushroom-forming fungi.</title>
        <authorList>
            <person name="Looney B."/>
            <person name="Miyauchi S."/>
            <person name="Morin E."/>
            <person name="Drula E."/>
            <person name="Courty P.E."/>
            <person name="Kohler A."/>
            <person name="Kuo A."/>
            <person name="LaButti K."/>
            <person name="Pangilinan J."/>
            <person name="Lipzen A."/>
            <person name="Riley R."/>
            <person name="Andreopoulos W."/>
            <person name="He G."/>
            <person name="Johnson J."/>
            <person name="Nolan M."/>
            <person name="Tritt A."/>
            <person name="Barry K.W."/>
            <person name="Grigoriev I.V."/>
            <person name="Nagy L.G."/>
            <person name="Hibbett D."/>
            <person name="Henrissat B."/>
            <person name="Matheny P.B."/>
            <person name="Labbe J."/>
            <person name="Martin F.M."/>
        </authorList>
    </citation>
    <scope>NUCLEOTIDE SEQUENCE</scope>
    <source>
        <strain evidence="1">FP105234-sp</strain>
    </source>
</reference>
<gene>
    <name evidence="1" type="ORF">FA95DRAFT_1557442</name>
</gene>
<sequence>MSSRGRYLGYPGCVVQPTHGILPTPQRAGDTVRQPIHRYDQSQLGQSNPQPQRPADKALQPPSTTMRDESRSQRAPTRLTESKASTANCCTASNPTHGTHLPRLPGPSRKAC</sequence>
<reference evidence="1" key="1">
    <citation type="submission" date="2021-02" db="EMBL/GenBank/DDBJ databases">
        <authorList>
            <consortium name="DOE Joint Genome Institute"/>
            <person name="Ahrendt S."/>
            <person name="Looney B.P."/>
            <person name="Miyauchi S."/>
            <person name="Morin E."/>
            <person name="Drula E."/>
            <person name="Courty P.E."/>
            <person name="Chicoki N."/>
            <person name="Fauchery L."/>
            <person name="Kohler A."/>
            <person name="Kuo A."/>
            <person name="Labutti K."/>
            <person name="Pangilinan J."/>
            <person name="Lipzen A."/>
            <person name="Riley R."/>
            <person name="Andreopoulos W."/>
            <person name="He G."/>
            <person name="Johnson J."/>
            <person name="Barry K.W."/>
            <person name="Grigoriev I.V."/>
            <person name="Nagy L."/>
            <person name="Hibbett D."/>
            <person name="Henrissat B."/>
            <person name="Matheny P.B."/>
            <person name="Labbe J."/>
            <person name="Martin F."/>
        </authorList>
    </citation>
    <scope>NUCLEOTIDE SEQUENCE</scope>
    <source>
        <strain evidence="1">FP105234-sp</strain>
    </source>
</reference>
<proteinExistence type="predicted"/>
<evidence type="ECO:0000313" key="1">
    <source>
        <dbReference type="EMBL" id="KAI0048865.1"/>
    </source>
</evidence>